<name>A0A7D9I1H4_PARCT</name>
<keyword evidence="2" id="KW-1185">Reference proteome</keyword>
<sequence length="640" mass="73111">MSAVVLSALKMTLGIFLNKARRSLGENLKDGDLNSLQLRSLITTKMESIETKIDGIALSPLRTSASFIRDGMFLLNDLLENLDRQDELGVMSSEPERFERLAVGASVFDDAFNYVVRFKSWLKRSDNEEADTTWAYPDDLDLDGDSARKLIDAVSKLKRSSPKQFDRAMTRFNDAYTKATEVFNNQSLSLQDRIMAAKLRIQSALLLSIEKPDLANICKSYLKDLHDLPPIVEIFRYDLEGGMLSKFNQAERHELFQSVSMINFTLFRFLNCFTKELVNVYDWPMIESDAWMYNPLIPDETVLKELQQAEIEVPNLVLFKPLEHQLMGIDPKLVAVNSDGDLILFRQRANPDVCELLKVSGNEVKVFYTFREFTLVSFLAVNDSDFLFVFADNVKGGLIPTGYLMYDVSVFYPQGDISGIYKNFLLLDGSVVLAPTPPRKYCEVALCMPDEVLKKEMKIQGEMEIQNEEKIHVEVPIRSEEKIQEEVNIRGEEEIQGEVKIQEKIPRELNMLDSILVEIKMWKSTLATITDKLQVVAIEQYGYHVRVFEKDGRFVREFELHGGETEACVAITFNGLTKELVVVSRVESVYFLSTYLPETGKRRHNVRLAHIGEDSQEIHLTSHCRGSIALVTKEHVLYLQ</sequence>
<comment type="caution">
    <text evidence="1">The sequence shown here is derived from an EMBL/GenBank/DDBJ whole genome shotgun (WGS) entry which is preliminary data.</text>
</comment>
<gene>
    <name evidence="1" type="ORF">PACLA_8A002976</name>
</gene>
<reference evidence="1" key="1">
    <citation type="submission" date="2020-04" db="EMBL/GenBank/DDBJ databases">
        <authorList>
            <person name="Alioto T."/>
            <person name="Alioto T."/>
            <person name="Gomez Garrido J."/>
        </authorList>
    </citation>
    <scope>NUCLEOTIDE SEQUENCE</scope>
    <source>
        <strain evidence="1">A484AB</strain>
    </source>
</reference>
<dbReference type="AlphaFoldDB" id="A0A7D9I1H4"/>
<proteinExistence type="predicted"/>
<accession>A0A7D9I1H4</accession>
<dbReference type="EMBL" id="CACRXK020002802">
    <property type="protein sequence ID" value="CAB3996118.1"/>
    <property type="molecule type" value="Genomic_DNA"/>
</dbReference>
<dbReference type="OrthoDB" id="441660at2759"/>
<dbReference type="Proteomes" id="UP001152795">
    <property type="component" value="Unassembled WGS sequence"/>
</dbReference>
<organism evidence="1 2">
    <name type="scientific">Paramuricea clavata</name>
    <name type="common">Red gorgonian</name>
    <name type="synonym">Violescent sea-whip</name>
    <dbReference type="NCBI Taxonomy" id="317549"/>
    <lineage>
        <taxon>Eukaryota</taxon>
        <taxon>Metazoa</taxon>
        <taxon>Cnidaria</taxon>
        <taxon>Anthozoa</taxon>
        <taxon>Octocorallia</taxon>
        <taxon>Malacalcyonacea</taxon>
        <taxon>Plexauridae</taxon>
        <taxon>Paramuricea</taxon>
    </lineage>
</organism>
<evidence type="ECO:0000313" key="1">
    <source>
        <dbReference type="EMBL" id="CAB3996118.1"/>
    </source>
</evidence>
<protein>
    <submittedName>
        <fullName evidence="1">Uncharacterized protein</fullName>
    </submittedName>
</protein>
<evidence type="ECO:0000313" key="2">
    <source>
        <dbReference type="Proteomes" id="UP001152795"/>
    </source>
</evidence>